<dbReference type="EC" id="3.5.3.4" evidence="2"/>
<dbReference type="OrthoDB" id="2078334at2"/>
<dbReference type="GO" id="GO:0004037">
    <property type="term" value="F:allantoicase activity"/>
    <property type="evidence" value="ECO:0007669"/>
    <property type="project" value="UniProtKB-UniRule"/>
</dbReference>
<dbReference type="Pfam" id="PF03561">
    <property type="entry name" value="Allantoicase"/>
    <property type="match status" value="2"/>
</dbReference>
<keyword evidence="5" id="KW-1185">Reference proteome</keyword>
<proteinExistence type="inferred from homology"/>
<accession>A0A2X0J9A3</accession>
<dbReference type="AlphaFoldDB" id="A0A2X0J9A3"/>
<dbReference type="InterPro" id="IPR015908">
    <property type="entry name" value="Allantoicase_dom"/>
</dbReference>
<dbReference type="UniPathway" id="UPA00395">
    <property type="reaction ID" value="UER00654"/>
</dbReference>
<name>A0A2X0J9A3_9ACTN</name>
<dbReference type="PANTHER" id="PTHR12045:SF3">
    <property type="entry name" value="INACTIVE ALLANTOICASE-RELATED"/>
    <property type="match status" value="1"/>
</dbReference>
<protein>
    <recommendedName>
        <fullName evidence="2">Probable allantoicase</fullName>
        <ecNumber evidence="2">3.5.3.4</ecNumber>
    </recommendedName>
    <alternativeName>
        <fullName evidence="2">Allantoate amidinohydrolase</fullName>
    </alternativeName>
</protein>
<dbReference type="Gene3D" id="2.60.120.260">
    <property type="entry name" value="Galactose-binding domain-like"/>
    <property type="match status" value="2"/>
</dbReference>
<evidence type="ECO:0000259" key="3">
    <source>
        <dbReference type="Pfam" id="PF03561"/>
    </source>
</evidence>
<dbReference type="InterPro" id="IPR008979">
    <property type="entry name" value="Galactose-bd-like_sf"/>
</dbReference>
<comment type="catalytic activity">
    <reaction evidence="2">
        <text>allantoate + H2O = (S)-ureidoglycolate + urea</text>
        <dbReference type="Rhea" id="RHEA:11016"/>
        <dbReference type="ChEBI" id="CHEBI:15377"/>
        <dbReference type="ChEBI" id="CHEBI:16199"/>
        <dbReference type="ChEBI" id="CHEBI:17536"/>
        <dbReference type="ChEBI" id="CHEBI:57296"/>
        <dbReference type="EC" id="3.5.3.4"/>
    </reaction>
</comment>
<sequence length="414" mass="44751">MQTAPPAAPFAVLPDLASRQSGGSVVGANDELFAERENLINPAPAEFRPYTFGPKGQIMDGWETRRRRETGYDWAVVRLGTAGVIRGVIVDTAFFIGNYPPFCSVEAAAVEPLGAQPTAVELAEADWHEIVPRSALKGDTANPFEVASELRFTHVRLNIFPDGGVARLRVHGEALPDPRWALDTDRDLAALENGGRVLDCSNRFYSSPDNILRSGPARVMGEGWETSRRRDDGNDWAVVQLAAQAEIDRIEIDTTCFVGNAAGSARVTGCDATAADPEHPDSWFELLPRTRLEPDTVHRFRLDRTAVRRPVSRVRLDIFPDGGLARFRVHGSPTAAGRAAIFRTWADRLPETALLQQLTGFAGAEADAVAQLVAARPFGSDDKALTAAVARLLASAPLAGDERAAAAWRALTGV</sequence>
<evidence type="ECO:0000313" key="4">
    <source>
        <dbReference type="EMBL" id="RAG84058.1"/>
    </source>
</evidence>
<dbReference type="PANTHER" id="PTHR12045">
    <property type="entry name" value="ALLANTOICASE"/>
    <property type="match status" value="1"/>
</dbReference>
<dbReference type="Proteomes" id="UP000248889">
    <property type="component" value="Unassembled WGS sequence"/>
</dbReference>
<gene>
    <name evidence="2 4" type="primary">alc</name>
    <name evidence="4" type="ORF">DN069_18610</name>
</gene>
<reference evidence="4 5" key="1">
    <citation type="submission" date="2018-06" db="EMBL/GenBank/DDBJ databases">
        <title>Streptacidiphilus pinicola sp. nov., isolated from pine grove soil.</title>
        <authorList>
            <person name="Roh S.G."/>
            <person name="Park S."/>
            <person name="Kim M.-K."/>
            <person name="Yun B.-R."/>
            <person name="Park J."/>
            <person name="Kim M.J."/>
            <person name="Kim Y.S."/>
            <person name="Kim S.B."/>
        </authorList>
    </citation>
    <scope>NUCLEOTIDE SEQUENCE [LARGE SCALE GENOMIC DNA]</scope>
    <source>
        <strain evidence="4 5">MMS16-CNU450</strain>
    </source>
</reference>
<feature type="domain" description="Allantoicase" evidence="3">
    <location>
        <begin position="194"/>
        <end position="333"/>
    </location>
</feature>
<evidence type="ECO:0000256" key="2">
    <source>
        <dbReference type="HAMAP-Rule" id="MF_00813"/>
    </source>
</evidence>
<evidence type="ECO:0000256" key="1">
    <source>
        <dbReference type="ARBA" id="ARBA00009242"/>
    </source>
</evidence>
<organism evidence="4 5">
    <name type="scientific">Streptacidiphilus pinicola</name>
    <dbReference type="NCBI Taxonomy" id="2219663"/>
    <lineage>
        <taxon>Bacteria</taxon>
        <taxon>Bacillati</taxon>
        <taxon>Actinomycetota</taxon>
        <taxon>Actinomycetes</taxon>
        <taxon>Kitasatosporales</taxon>
        <taxon>Streptomycetaceae</taxon>
        <taxon>Streptacidiphilus</taxon>
    </lineage>
</organism>
<dbReference type="InterPro" id="IPR005164">
    <property type="entry name" value="Allantoicase"/>
</dbReference>
<feature type="domain" description="Allantoicase" evidence="3">
    <location>
        <begin position="22"/>
        <end position="174"/>
    </location>
</feature>
<comment type="pathway">
    <text evidence="2">Nitrogen metabolism; (S)-allantoin degradation; (S)-ureidoglycolate from allantoate (aminidohydrolase route): step 1/1.</text>
</comment>
<evidence type="ECO:0000313" key="5">
    <source>
        <dbReference type="Proteomes" id="UP000248889"/>
    </source>
</evidence>
<comment type="caution">
    <text evidence="4">The sequence shown here is derived from an EMBL/GenBank/DDBJ whole genome shotgun (WGS) entry which is preliminary data.</text>
</comment>
<dbReference type="SUPFAM" id="SSF49785">
    <property type="entry name" value="Galactose-binding domain-like"/>
    <property type="match status" value="2"/>
</dbReference>
<dbReference type="GO" id="GO:0000256">
    <property type="term" value="P:allantoin catabolic process"/>
    <property type="evidence" value="ECO:0007669"/>
    <property type="project" value="UniProtKB-UniRule"/>
</dbReference>
<keyword evidence="2" id="KW-0659">Purine metabolism</keyword>
<dbReference type="GO" id="GO:0006144">
    <property type="term" value="P:purine nucleobase metabolic process"/>
    <property type="evidence" value="ECO:0007669"/>
    <property type="project" value="UniProtKB-KW"/>
</dbReference>
<keyword evidence="2 4" id="KW-0378">Hydrolase</keyword>
<comment type="similarity">
    <text evidence="1 2">Belongs to the allantoicase family.</text>
</comment>
<dbReference type="RefSeq" id="WP_111502193.1">
    <property type="nucleotide sequence ID" value="NZ_QKYN01000072.1"/>
</dbReference>
<dbReference type="HAMAP" id="MF_00813">
    <property type="entry name" value="Allantoicase"/>
    <property type="match status" value="1"/>
</dbReference>
<dbReference type="EMBL" id="QKYN01000072">
    <property type="protein sequence ID" value="RAG84058.1"/>
    <property type="molecule type" value="Genomic_DNA"/>
</dbReference>
<dbReference type="NCBIfam" id="TIGR02961">
    <property type="entry name" value="allantoicase"/>
    <property type="match status" value="1"/>
</dbReference>